<organism evidence="2 3">
    <name type="scientific">Chryseobacterium arachidis</name>
    <dbReference type="NCBI Taxonomy" id="1416778"/>
    <lineage>
        <taxon>Bacteria</taxon>
        <taxon>Pseudomonadati</taxon>
        <taxon>Bacteroidota</taxon>
        <taxon>Flavobacteriia</taxon>
        <taxon>Flavobacteriales</taxon>
        <taxon>Weeksellaceae</taxon>
        <taxon>Chryseobacterium group</taxon>
        <taxon>Chryseobacterium</taxon>
    </lineage>
</organism>
<dbReference type="RefSeq" id="WP_072959567.1">
    <property type="nucleotide sequence ID" value="NZ_FQUT01000008.1"/>
</dbReference>
<dbReference type="OrthoDB" id="1272742at2"/>
<protein>
    <submittedName>
        <fullName evidence="2">Uncharacterized protein</fullName>
    </submittedName>
</protein>
<evidence type="ECO:0000313" key="3">
    <source>
        <dbReference type="Proteomes" id="UP000184518"/>
    </source>
</evidence>
<reference evidence="3" key="1">
    <citation type="submission" date="2016-11" db="EMBL/GenBank/DDBJ databases">
        <authorList>
            <person name="Varghese N."/>
            <person name="Submissions S."/>
        </authorList>
    </citation>
    <scope>NUCLEOTIDE SEQUENCE [LARGE SCALE GENOMIC DNA]</scope>
    <source>
        <strain evidence="3">DSM 27619</strain>
    </source>
</reference>
<accession>A0A1M5FU90</accession>
<dbReference type="STRING" id="1416778.SAMN05443633_108130"/>
<dbReference type="Proteomes" id="UP000184518">
    <property type="component" value="Unassembled WGS sequence"/>
</dbReference>
<evidence type="ECO:0000313" key="2">
    <source>
        <dbReference type="EMBL" id="SHF94742.1"/>
    </source>
</evidence>
<proteinExistence type="predicted"/>
<gene>
    <name evidence="2" type="ORF">SAMN05443633_108130</name>
</gene>
<name>A0A1M5FU90_9FLAO</name>
<dbReference type="EMBL" id="FQUT01000008">
    <property type="protein sequence ID" value="SHF94742.1"/>
    <property type="molecule type" value="Genomic_DNA"/>
</dbReference>
<sequence>MKKALYIFLIFISGMLSAQKNQPTKLVVCNDAVGTVKLFDEYKNQTEKVNVFKTKASLPSNLKKFGFLADNGLTEIKLKKNASRPDMMSLEMLNEQYGLPKNTTVFIDGYQFDHPEINIYSEIIINGKIVDSDGRKSLHISTVDN</sequence>
<feature type="chain" id="PRO_5012115586" evidence="1">
    <location>
        <begin position="19"/>
        <end position="145"/>
    </location>
</feature>
<dbReference type="AlphaFoldDB" id="A0A1M5FU90"/>
<keyword evidence="3" id="KW-1185">Reference proteome</keyword>
<feature type="signal peptide" evidence="1">
    <location>
        <begin position="1"/>
        <end position="18"/>
    </location>
</feature>
<keyword evidence="1" id="KW-0732">Signal</keyword>
<evidence type="ECO:0000256" key="1">
    <source>
        <dbReference type="SAM" id="SignalP"/>
    </source>
</evidence>